<reference evidence="2 3" key="1">
    <citation type="submission" date="2012-01" db="EMBL/GenBank/DDBJ databases">
        <title>Improved High-Quality Draft sequence of Saccharomonospora xinjiangensis XJ-54.</title>
        <authorList>
            <consortium name="US DOE Joint Genome Institute"/>
            <person name="Lucas S."/>
            <person name="Han J."/>
            <person name="Lapidus A."/>
            <person name="Cheng J.-F."/>
            <person name="Goodwin L."/>
            <person name="Pitluck S."/>
            <person name="Peters L."/>
            <person name="Mikhailova N."/>
            <person name="Teshima H."/>
            <person name="Detter J.C."/>
            <person name="Han C."/>
            <person name="Tapia R."/>
            <person name="Land M."/>
            <person name="Hauser L."/>
            <person name="Kyrpides N."/>
            <person name="Ivanova N."/>
            <person name="Pagani I."/>
            <person name="Brambilla E.-M."/>
            <person name="Klenk H.-P."/>
            <person name="Woyke T."/>
        </authorList>
    </citation>
    <scope>NUCLEOTIDE SEQUENCE [LARGE SCALE GENOMIC DNA]</scope>
    <source>
        <strain evidence="2 3">XJ-54</strain>
    </source>
</reference>
<feature type="domain" description="Metallo-beta-lactamase" evidence="1">
    <location>
        <begin position="21"/>
        <end position="193"/>
    </location>
</feature>
<keyword evidence="3" id="KW-1185">Reference proteome</keyword>
<dbReference type="eggNOG" id="COG0491">
    <property type="taxonomic scope" value="Bacteria"/>
</dbReference>
<accession>I0UYS0</accession>
<keyword evidence="2" id="KW-0378">Hydrolase</keyword>
<dbReference type="GO" id="GO:0016787">
    <property type="term" value="F:hydrolase activity"/>
    <property type="evidence" value="ECO:0007669"/>
    <property type="project" value="UniProtKB-KW"/>
</dbReference>
<sequence length="249" mass="26107">MNARWVELAEGVLVRRYTEMDLSVGLVLGDDRCLVVDTRGDAEQGAELAAAVRNITSLPWTTVLTHDHYDHAYGAPAFLPCDVWAHPACWDELGKAGKAALPGLLGLSVEHRVTLDLGGRQVVLAHPGVAHSPGDVVVHVADAGVLFAGDLVEHVPGGTFSAESFGSDTTLASWPAALDEIAALEAATVVPGHGEPTGPELIETCRSDLFTVLGLRERVRAGELSHEAALARSPLPADVTLAALTKPGD</sequence>
<evidence type="ECO:0000259" key="1">
    <source>
        <dbReference type="SMART" id="SM00849"/>
    </source>
</evidence>
<dbReference type="InterPro" id="IPR050855">
    <property type="entry name" value="NDM-1-like"/>
</dbReference>
<dbReference type="PANTHER" id="PTHR42951">
    <property type="entry name" value="METALLO-BETA-LACTAMASE DOMAIN-CONTAINING"/>
    <property type="match status" value="1"/>
</dbReference>
<evidence type="ECO:0000313" key="3">
    <source>
        <dbReference type="Proteomes" id="UP000004691"/>
    </source>
</evidence>
<dbReference type="OrthoDB" id="2273115at2"/>
<evidence type="ECO:0000313" key="2">
    <source>
        <dbReference type="EMBL" id="EID53023.1"/>
    </source>
</evidence>
<gene>
    <name evidence="2" type="ORF">SacxiDRAFT_0756</name>
</gene>
<dbReference type="Gene3D" id="3.60.15.10">
    <property type="entry name" value="Ribonuclease Z/Hydroxyacylglutathione hydrolase-like"/>
    <property type="match status" value="1"/>
</dbReference>
<dbReference type="CDD" id="cd16282">
    <property type="entry name" value="metallo-hydrolase-like_MBL-fold"/>
    <property type="match status" value="1"/>
</dbReference>
<dbReference type="SMART" id="SM00849">
    <property type="entry name" value="Lactamase_B"/>
    <property type="match status" value="1"/>
</dbReference>
<protein>
    <submittedName>
        <fullName evidence="2">Zn-dependent hydrolase, glyoxylase</fullName>
    </submittedName>
</protein>
<dbReference type="InterPro" id="IPR001279">
    <property type="entry name" value="Metallo-B-lactamas"/>
</dbReference>
<dbReference type="PANTHER" id="PTHR42951:SF4">
    <property type="entry name" value="ACYL-COENZYME A THIOESTERASE MBLAC2"/>
    <property type="match status" value="1"/>
</dbReference>
<dbReference type="HOGENOM" id="CLU_056342_5_2_11"/>
<dbReference type="RefSeq" id="WP_006237131.1">
    <property type="nucleotide sequence ID" value="NZ_JH636049.1"/>
</dbReference>
<dbReference type="AlphaFoldDB" id="I0UYS0"/>
<organism evidence="2 3">
    <name type="scientific">Saccharomonospora xinjiangensis XJ-54</name>
    <dbReference type="NCBI Taxonomy" id="882086"/>
    <lineage>
        <taxon>Bacteria</taxon>
        <taxon>Bacillati</taxon>
        <taxon>Actinomycetota</taxon>
        <taxon>Actinomycetes</taxon>
        <taxon>Pseudonocardiales</taxon>
        <taxon>Pseudonocardiaceae</taxon>
        <taxon>Saccharomonospora</taxon>
    </lineage>
</organism>
<dbReference type="Proteomes" id="UP000004691">
    <property type="component" value="Unassembled WGS sequence"/>
</dbReference>
<dbReference type="STRING" id="882086.SacxiDRAFT_0756"/>
<dbReference type="Pfam" id="PF00753">
    <property type="entry name" value="Lactamase_B"/>
    <property type="match status" value="1"/>
</dbReference>
<name>I0UYS0_9PSEU</name>
<dbReference type="SUPFAM" id="SSF56281">
    <property type="entry name" value="Metallo-hydrolase/oxidoreductase"/>
    <property type="match status" value="1"/>
</dbReference>
<dbReference type="InterPro" id="IPR036866">
    <property type="entry name" value="RibonucZ/Hydroxyglut_hydro"/>
</dbReference>
<dbReference type="EMBL" id="JH636049">
    <property type="protein sequence ID" value="EID53023.1"/>
    <property type="molecule type" value="Genomic_DNA"/>
</dbReference>
<proteinExistence type="predicted"/>